<sequence length="109" mass="11932">PWSDIVFWTLNALITWDELGLEAGDGIKNIVGDTSQGAEVKRILGVEGETGAHLGLPKDWAYWALFEVGHYGDMYERHVGINSPLELARDGSPNAGWKNGGLIYAPPIR</sequence>
<name>A0A382TR51_9ZZZZ</name>
<dbReference type="EMBL" id="UINC01138532">
    <property type="protein sequence ID" value="SVD24530.1"/>
    <property type="molecule type" value="Genomic_DNA"/>
</dbReference>
<dbReference type="AlphaFoldDB" id="A0A382TR51"/>
<feature type="non-terminal residue" evidence="1">
    <location>
        <position position="1"/>
    </location>
</feature>
<accession>A0A382TR51</accession>
<protein>
    <submittedName>
        <fullName evidence="1">Uncharacterized protein</fullName>
    </submittedName>
</protein>
<proteinExistence type="predicted"/>
<evidence type="ECO:0000313" key="1">
    <source>
        <dbReference type="EMBL" id="SVD24530.1"/>
    </source>
</evidence>
<gene>
    <name evidence="1" type="ORF">METZ01_LOCUS377384</name>
</gene>
<organism evidence="1">
    <name type="scientific">marine metagenome</name>
    <dbReference type="NCBI Taxonomy" id="408172"/>
    <lineage>
        <taxon>unclassified sequences</taxon>
        <taxon>metagenomes</taxon>
        <taxon>ecological metagenomes</taxon>
    </lineage>
</organism>
<reference evidence="1" key="1">
    <citation type="submission" date="2018-05" db="EMBL/GenBank/DDBJ databases">
        <authorList>
            <person name="Lanie J.A."/>
            <person name="Ng W.-L."/>
            <person name="Kazmierczak K.M."/>
            <person name="Andrzejewski T.M."/>
            <person name="Davidsen T.M."/>
            <person name="Wayne K.J."/>
            <person name="Tettelin H."/>
            <person name="Glass J.I."/>
            <person name="Rusch D."/>
            <person name="Podicherti R."/>
            <person name="Tsui H.-C.T."/>
            <person name="Winkler M.E."/>
        </authorList>
    </citation>
    <scope>NUCLEOTIDE SEQUENCE</scope>
</reference>